<comment type="caution">
    <text evidence="2">The sequence shown here is derived from an EMBL/GenBank/DDBJ whole genome shotgun (WGS) entry which is preliminary data.</text>
</comment>
<protein>
    <submittedName>
        <fullName evidence="2">Pentapeptide repeat-containing protein</fullName>
    </submittedName>
</protein>
<keyword evidence="1" id="KW-0732">Signal</keyword>
<dbReference type="Proteomes" id="UP001611415">
    <property type="component" value="Unassembled WGS sequence"/>
</dbReference>
<dbReference type="PANTHER" id="PTHR14136:SF17">
    <property type="entry name" value="BTB_POZ DOMAIN-CONTAINING PROTEIN KCTD9"/>
    <property type="match status" value="1"/>
</dbReference>
<dbReference type="SUPFAM" id="SSF141571">
    <property type="entry name" value="Pentapeptide repeat-like"/>
    <property type="match status" value="1"/>
</dbReference>
<accession>A0ABW7X718</accession>
<name>A0ABW7X718_9NOCA</name>
<keyword evidence="3" id="KW-1185">Reference proteome</keyword>
<dbReference type="EMBL" id="JBIRYO010000020">
    <property type="protein sequence ID" value="MFI2476930.1"/>
    <property type="molecule type" value="Genomic_DNA"/>
</dbReference>
<gene>
    <name evidence="2" type="ORF">ACH49W_26405</name>
</gene>
<dbReference type="RefSeq" id="WP_397094239.1">
    <property type="nucleotide sequence ID" value="NZ_JBIRYO010000020.1"/>
</dbReference>
<organism evidence="2 3">
    <name type="scientific">Nocardia xishanensis</name>
    <dbReference type="NCBI Taxonomy" id="238964"/>
    <lineage>
        <taxon>Bacteria</taxon>
        <taxon>Bacillati</taxon>
        <taxon>Actinomycetota</taxon>
        <taxon>Actinomycetes</taxon>
        <taxon>Mycobacteriales</taxon>
        <taxon>Nocardiaceae</taxon>
        <taxon>Nocardia</taxon>
    </lineage>
</organism>
<evidence type="ECO:0000256" key="1">
    <source>
        <dbReference type="SAM" id="SignalP"/>
    </source>
</evidence>
<dbReference type="PANTHER" id="PTHR14136">
    <property type="entry name" value="BTB_POZ DOMAIN-CONTAINING PROTEIN KCTD9"/>
    <property type="match status" value="1"/>
</dbReference>
<evidence type="ECO:0000313" key="3">
    <source>
        <dbReference type="Proteomes" id="UP001611415"/>
    </source>
</evidence>
<feature type="signal peptide" evidence="1">
    <location>
        <begin position="1"/>
        <end position="16"/>
    </location>
</feature>
<reference evidence="2 3" key="1">
    <citation type="submission" date="2024-10" db="EMBL/GenBank/DDBJ databases">
        <title>The Natural Products Discovery Center: Release of the First 8490 Sequenced Strains for Exploring Actinobacteria Biosynthetic Diversity.</title>
        <authorList>
            <person name="Kalkreuter E."/>
            <person name="Kautsar S.A."/>
            <person name="Yang D."/>
            <person name="Bader C.D."/>
            <person name="Teijaro C.N."/>
            <person name="Fluegel L."/>
            <person name="Davis C.M."/>
            <person name="Simpson J.R."/>
            <person name="Lauterbach L."/>
            <person name="Steele A.D."/>
            <person name="Gui C."/>
            <person name="Meng S."/>
            <person name="Li G."/>
            <person name="Viehrig K."/>
            <person name="Ye F."/>
            <person name="Su P."/>
            <person name="Kiefer A.F."/>
            <person name="Nichols A."/>
            <person name="Cepeda A.J."/>
            <person name="Yan W."/>
            <person name="Fan B."/>
            <person name="Jiang Y."/>
            <person name="Adhikari A."/>
            <person name="Zheng C.-J."/>
            <person name="Schuster L."/>
            <person name="Cowan T.M."/>
            <person name="Smanski M.J."/>
            <person name="Chevrette M.G."/>
            <person name="De Carvalho L.P.S."/>
            <person name="Shen B."/>
        </authorList>
    </citation>
    <scope>NUCLEOTIDE SEQUENCE [LARGE SCALE GENOMIC DNA]</scope>
    <source>
        <strain evidence="2 3">NPDC019275</strain>
    </source>
</reference>
<feature type="chain" id="PRO_5047464067" evidence="1">
    <location>
        <begin position="17"/>
        <end position="321"/>
    </location>
</feature>
<dbReference type="InterPro" id="IPR001646">
    <property type="entry name" value="5peptide_repeat"/>
</dbReference>
<dbReference type="InterPro" id="IPR051082">
    <property type="entry name" value="Pentapeptide-BTB/POZ_domain"/>
</dbReference>
<evidence type="ECO:0000313" key="2">
    <source>
        <dbReference type="EMBL" id="MFI2476930.1"/>
    </source>
</evidence>
<dbReference type="Pfam" id="PF00805">
    <property type="entry name" value="Pentapeptide"/>
    <property type="match status" value="3"/>
</dbReference>
<dbReference type="Gene3D" id="2.160.20.80">
    <property type="entry name" value="E3 ubiquitin-protein ligase SopA"/>
    <property type="match status" value="1"/>
</dbReference>
<sequence>MTALATSFGTVLAAVAASGALYFTGQTLQAANTQNSLTRQTSMSDRFRAAAEQLASDKVSVRTSGVLLLERLAKDSPDDSGTVLEMLVSFIRNAVETPGCRLEATDPSNNIIVPEAVQTDVYTAFSVIQRRDTRSTESPTLPALSRACFSYANLSGIAPGPFNFAGTSFLRAVLQRADLSRANLTNAILTSADLTEANLTDADLTGARVALAKLTHAKLVRANLTGVKLTQADMYGANLSEANLTDMQLSLANLTRADLTRAKFGGYTDLYDANLTSANLTGANLAGANLTSANLTGANLTDIRYDQRTRWPEGFTPPPSR</sequence>
<proteinExistence type="predicted"/>